<name>A0A1G1YHX9_9BACT</name>
<proteinExistence type="inferred from homology"/>
<dbReference type="Proteomes" id="UP000178501">
    <property type="component" value="Unassembled WGS sequence"/>
</dbReference>
<accession>A0A1G1YHX9</accession>
<dbReference type="PANTHER" id="PTHR11545">
    <property type="entry name" value="RIBOSOMAL PROTEIN L13"/>
    <property type="match status" value="1"/>
</dbReference>
<sequence>MDAKSSVLITNAAKVKITGKKLLQKEYYHYSGYPGGLKARKMSAVFAKNPAEVLKLTVWNMLPKNKLRAQMIKRLKISN</sequence>
<evidence type="ECO:0000256" key="1">
    <source>
        <dbReference type="ARBA" id="ARBA00006227"/>
    </source>
</evidence>
<evidence type="ECO:0000313" key="5">
    <source>
        <dbReference type="EMBL" id="OGY51864.1"/>
    </source>
</evidence>
<evidence type="ECO:0000313" key="6">
    <source>
        <dbReference type="Proteomes" id="UP000178501"/>
    </source>
</evidence>
<dbReference type="Pfam" id="PF00572">
    <property type="entry name" value="Ribosomal_L13"/>
    <property type="match status" value="1"/>
</dbReference>
<protein>
    <recommendedName>
        <fullName evidence="4">50S ribosomal protein L13</fullName>
    </recommendedName>
</protein>
<dbReference type="InterPro" id="IPR005823">
    <property type="entry name" value="Ribosomal_uL13_bac-type"/>
</dbReference>
<dbReference type="GO" id="GO:0003735">
    <property type="term" value="F:structural constituent of ribosome"/>
    <property type="evidence" value="ECO:0007669"/>
    <property type="project" value="InterPro"/>
</dbReference>
<dbReference type="AlphaFoldDB" id="A0A1G1YHX9"/>
<evidence type="ECO:0000256" key="2">
    <source>
        <dbReference type="ARBA" id="ARBA00022980"/>
    </source>
</evidence>
<reference evidence="5 6" key="1">
    <citation type="journal article" date="2016" name="Nat. Commun.">
        <title>Thousands of microbial genomes shed light on interconnected biogeochemical processes in an aquifer system.</title>
        <authorList>
            <person name="Anantharaman K."/>
            <person name="Brown C.T."/>
            <person name="Hug L.A."/>
            <person name="Sharon I."/>
            <person name="Castelle C.J."/>
            <person name="Probst A.J."/>
            <person name="Thomas B.C."/>
            <person name="Singh A."/>
            <person name="Wilkins M.J."/>
            <person name="Karaoz U."/>
            <person name="Brodie E.L."/>
            <person name="Williams K.H."/>
            <person name="Hubbard S.S."/>
            <person name="Banfield J.F."/>
        </authorList>
    </citation>
    <scope>NUCLEOTIDE SEQUENCE [LARGE SCALE GENOMIC DNA]</scope>
</reference>
<dbReference type="GO" id="GO:0003729">
    <property type="term" value="F:mRNA binding"/>
    <property type="evidence" value="ECO:0007669"/>
    <property type="project" value="TreeGrafter"/>
</dbReference>
<evidence type="ECO:0000256" key="3">
    <source>
        <dbReference type="ARBA" id="ARBA00023274"/>
    </source>
</evidence>
<dbReference type="GO" id="GO:0006412">
    <property type="term" value="P:translation"/>
    <property type="evidence" value="ECO:0007669"/>
    <property type="project" value="InterPro"/>
</dbReference>
<dbReference type="GO" id="GO:0017148">
    <property type="term" value="P:negative regulation of translation"/>
    <property type="evidence" value="ECO:0007669"/>
    <property type="project" value="TreeGrafter"/>
</dbReference>
<keyword evidence="3" id="KW-0687">Ribonucleoprotein</keyword>
<dbReference type="InterPro" id="IPR036899">
    <property type="entry name" value="Ribosomal_uL13_sf"/>
</dbReference>
<evidence type="ECO:0000256" key="4">
    <source>
        <dbReference type="ARBA" id="ARBA00035499"/>
    </source>
</evidence>
<keyword evidence="2" id="KW-0689">Ribosomal protein</keyword>
<dbReference type="GO" id="GO:0005840">
    <property type="term" value="C:ribosome"/>
    <property type="evidence" value="ECO:0007669"/>
    <property type="project" value="UniProtKB-KW"/>
</dbReference>
<gene>
    <name evidence="5" type="ORF">A3J65_03420</name>
</gene>
<dbReference type="GO" id="GO:1990904">
    <property type="term" value="C:ribonucleoprotein complex"/>
    <property type="evidence" value="ECO:0007669"/>
    <property type="project" value="UniProtKB-KW"/>
</dbReference>
<dbReference type="SUPFAM" id="SSF52161">
    <property type="entry name" value="Ribosomal protein L13"/>
    <property type="match status" value="1"/>
</dbReference>
<dbReference type="PANTHER" id="PTHR11545:SF2">
    <property type="entry name" value="LARGE RIBOSOMAL SUBUNIT PROTEIN UL13M"/>
    <property type="match status" value="1"/>
</dbReference>
<comment type="caution">
    <text evidence="5">The sequence shown here is derived from an EMBL/GenBank/DDBJ whole genome shotgun (WGS) entry which is preliminary data.</text>
</comment>
<comment type="similarity">
    <text evidence="1">Belongs to the universal ribosomal protein uL13 family.</text>
</comment>
<dbReference type="InterPro" id="IPR005822">
    <property type="entry name" value="Ribosomal_uL13"/>
</dbReference>
<dbReference type="PIRSF" id="PIRSF002181">
    <property type="entry name" value="Ribosomal_L13"/>
    <property type="match status" value="1"/>
</dbReference>
<dbReference type="Gene3D" id="3.90.1180.10">
    <property type="entry name" value="Ribosomal protein L13"/>
    <property type="match status" value="1"/>
</dbReference>
<dbReference type="CDD" id="cd00392">
    <property type="entry name" value="Ribosomal_L13"/>
    <property type="match status" value="1"/>
</dbReference>
<dbReference type="EMBL" id="MHIK01000022">
    <property type="protein sequence ID" value="OGY51864.1"/>
    <property type="molecule type" value="Genomic_DNA"/>
</dbReference>
<organism evidence="5 6">
    <name type="scientific">Candidatus Buchananbacteria bacterium RIFCSPHIGHO2_02_FULL_45_11b</name>
    <dbReference type="NCBI Taxonomy" id="1797541"/>
    <lineage>
        <taxon>Bacteria</taxon>
        <taxon>Candidatus Buchananiibacteriota</taxon>
    </lineage>
</organism>